<reference evidence="2" key="2">
    <citation type="submission" date="2023-05" db="EMBL/GenBank/DDBJ databases">
        <authorList>
            <consortium name="Lawrence Berkeley National Laboratory"/>
            <person name="Steindorff A."/>
            <person name="Hensen N."/>
            <person name="Bonometti L."/>
            <person name="Westerberg I."/>
            <person name="Brannstrom I.O."/>
            <person name="Guillou S."/>
            <person name="Cros-Aarteil S."/>
            <person name="Calhoun S."/>
            <person name="Haridas S."/>
            <person name="Kuo A."/>
            <person name="Mondo S."/>
            <person name="Pangilinan J."/>
            <person name="Riley R."/>
            <person name="Labutti K."/>
            <person name="Andreopoulos B."/>
            <person name="Lipzen A."/>
            <person name="Chen C."/>
            <person name="Yanf M."/>
            <person name="Daum C."/>
            <person name="Ng V."/>
            <person name="Clum A."/>
            <person name="Ohm R."/>
            <person name="Martin F."/>
            <person name="Silar P."/>
            <person name="Natvig D."/>
            <person name="Lalanne C."/>
            <person name="Gautier V."/>
            <person name="Ament-Velasquez S.L."/>
            <person name="Kruys A."/>
            <person name="Hutchinson M.I."/>
            <person name="Powell A.J."/>
            <person name="Barry K."/>
            <person name="Miller A.N."/>
            <person name="Grigoriev I.V."/>
            <person name="Debuchy R."/>
            <person name="Gladieux P."/>
            <person name="Thoren M.H."/>
            <person name="Johannesson H."/>
        </authorList>
    </citation>
    <scope>NUCLEOTIDE SEQUENCE</scope>
    <source>
        <strain evidence="2">CBS 731.68</strain>
    </source>
</reference>
<dbReference type="Proteomes" id="UP001302602">
    <property type="component" value="Unassembled WGS sequence"/>
</dbReference>
<reference evidence="2" key="1">
    <citation type="journal article" date="2023" name="Mol. Phylogenet. Evol.">
        <title>Genome-scale phylogeny and comparative genomics of the fungal order Sordariales.</title>
        <authorList>
            <person name="Hensen N."/>
            <person name="Bonometti L."/>
            <person name="Westerberg I."/>
            <person name="Brannstrom I.O."/>
            <person name="Guillou S."/>
            <person name="Cros-Aarteil S."/>
            <person name="Calhoun S."/>
            <person name="Haridas S."/>
            <person name="Kuo A."/>
            <person name="Mondo S."/>
            <person name="Pangilinan J."/>
            <person name="Riley R."/>
            <person name="LaButti K."/>
            <person name="Andreopoulos B."/>
            <person name="Lipzen A."/>
            <person name="Chen C."/>
            <person name="Yan M."/>
            <person name="Daum C."/>
            <person name="Ng V."/>
            <person name="Clum A."/>
            <person name="Steindorff A."/>
            <person name="Ohm R.A."/>
            <person name="Martin F."/>
            <person name="Silar P."/>
            <person name="Natvig D.O."/>
            <person name="Lalanne C."/>
            <person name="Gautier V."/>
            <person name="Ament-Velasquez S.L."/>
            <person name="Kruys A."/>
            <person name="Hutchinson M.I."/>
            <person name="Powell A.J."/>
            <person name="Barry K."/>
            <person name="Miller A.N."/>
            <person name="Grigoriev I.V."/>
            <person name="Debuchy R."/>
            <person name="Gladieux P."/>
            <person name="Hiltunen Thoren M."/>
            <person name="Johannesson H."/>
        </authorList>
    </citation>
    <scope>NUCLEOTIDE SEQUENCE</scope>
    <source>
        <strain evidence="2">CBS 731.68</strain>
    </source>
</reference>
<keyword evidence="3" id="KW-1185">Reference proteome</keyword>
<gene>
    <name evidence="2" type="ORF">N657DRAFT_689223</name>
</gene>
<feature type="compositionally biased region" description="Basic and acidic residues" evidence="1">
    <location>
        <begin position="205"/>
        <end position="215"/>
    </location>
</feature>
<dbReference type="EMBL" id="MU853226">
    <property type="protein sequence ID" value="KAK4124816.1"/>
    <property type="molecule type" value="Genomic_DNA"/>
</dbReference>
<dbReference type="GeneID" id="87833751"/>
<dbReference type="AlphaFoldDB" id="A0AAN6U490"/>
<dbReference type="RefSeq" id="XP_062648587.1">
    <property type="nucleotide sequence ID" value="XM_062796983.1"/>
</dbReference>
<proteinExistence type="predicted"/>
<protein>
    <submittedName>
        <fullName evidence="2">Uncharacterized protein</fullName>
    </submittedName>
</protein>
<evidence type="ECO:0000313" key="2">
    <source>
        <dbReference type="EMBL" id="KAK4124816.1"/>
    </source>
</evidence>
<sequence length="282" mass="29270">MDEEFIKNLCQFVAVEAVQASTEGGSIGSTAEYSATTQQVQKLAAAPGSSVNVWYNSQPTLSEGDNFWARVGTKLSGRPAGTKAFGKSTKNGTMWPTLQENTTWVDQKHAAASTFAGPRALAPKARDGGAQATLAEGDDFWAAHVDQQHSSATPAAAIPAAVTPGAAGQGQNGGAKANLAECVDFWARAGSKWSTRGAGVQASRDTTEKNTEATVRENPTLGTQELAAASSPTSANAQGVTQSTLVQPFADLWPREAIKCLGRPGGIEASDSTEEGEVKETV</sequence>
<accession>A0AAN6U490</accession>
<organism evidence="2 3">
    <name type="scientific">Parathielavia appendiculata</name>
    <dbReference type="NCBI Taxonomy" id="2587402"/>
    <lineage>
        <taxon>Eukaryota</taxon>
        <taxon>Fungi</taxon>
        <taxon>Dikarya</taxon>
        <taxon>Ascomycota</taxon>
        <taxon>Pezizomycotina</taxon>
        <taxon>Sordariomycetes</taxon>
        <taxon>Sordariomycetidae</taxon>
        <taxon>Sordariales</taxon>
        <taxon>Chaetomiaceae</taxon>
        <taxon>Parathielavia</taxon>
    </lineage>
</organism>
<evidence type="ECO:0000256" key="1">
    <source>
        <dbReference type="SAM" id="MobiDB-lite"/>
    </source>
</evidence>
<evidence type="ECO:0000313" key="3">
    <source>
        <dbReference type="Proteomes" id="UP001302602"/>
    </source>
</evidence>
<feature type="region of interest" description="Disordered" evidence="1">
    <location>
        <begin position="263"/>
        <end position="282"/>
    </location>
</feature>
<name>A0AAN6U490_9PEZI</name>
<feature type="region of interest" description="Disordered" evidence="1">
    <location>
        <begin position="194"/>
        <end position="221"/>
    </location>
</feature>
<comment type="caution">
    <text evidence="2">The sequence shown here is derived from an EMBL/GenBank/DDBJ whole genome shotgun (WGS) entry which is preliminary data.</text>
</comment>